<reference evidence="1" key="1">
    <citation type="journal article" date="2023" name="Nat. Commun.">
        <title>Diploid and tetraploid genomes of Acorus and the evolution of monocots.</title>
        <authorList>
            <person name="Ma L."/>
            <person name="Liu K.W."/>
            <person name="Li Z."/>
            <person name="Hsiao Y.Y."/>
            <person name="Qi Y."/>
            <person name="Fu T."/>
            <person name="Tang G.D."/>
            <person name="Zhang D."/>
            <person name="Sun W.H."/>
            <person name="Liu D.K."/>
            <person name="Li Y."/>
            <person name="Chen G.Z."/>
            <person name="Liu X.D."/>
            <person name="Liao X.Y."/>
            <person name="Jiang Y.T."/>
            <person name="Yu X."/>
            <person name="Hao Y."/>
            <person name="Huang J."/>
            <person name="Zhao X.W."/>
            <person name="Ke S."/>
            <person name="Chen Y.Y."/>
            <person name="Wu W.L."/>
            <person name="Hsu J.L."/>
            <person name="Lin Y.F."/>
            <person name="Huang M.D."/>
            <person name="Li C.Y."/>
            <person name="Huang L."/>
            <person name="Wang Z.W."/>
            <person name="Zhao X."/>
            <person name="Zhong W.Y."/>
            <person name="Peng D.H."/>
            <person name="Ahmad S."/>
            <person name="Lan S."/>
            <person name="Zhang J.S."/>
            <person name="Tsai W.C."/>
            <person name="Van de Peer Y."/>
            <person name="Liu Z.J."/>
        </authorList>
    </citation>
    <scope>NUCLEOTIDE SEQUENCE</scope>
    <source>
        <strain evidence="1">CP</strain>
    </source>
</reference>
<dbReference type="Proteomes" id="UP001180020">
    <property type="component" value="Unassembled WGS sequence"/>
</dbReference>
<keyword evidence="2" id="KW-1185">Reference proteome</keyword>
<protein>
    <submittedName>
        <fullName evidence="1">Uncharacterized protein</fullName>
    </submittedName>
</protein>
<sequence length="169" mass="19564">MGVLVSVPVPVPVKGMLVGMPVLLAWELPTSFGCSWGVDRLQMDSSGSIIVSVEETASPLLLRPTLQRQVTLRRLRHPNKYKAGRTFITRVCLREVLFKDELQDDAIDIWFAILEEENVETKWLYIYSWAQVDLKQHQFVEYNSMKNVPGFMESTDNLYTVNSMWYTFR</sequence>
<dbReference type="EMBL" id="JAUJYO010000006">
    <property type="protein sequence ID" value="KAK1314045.1"/>
    <property type="molecule type" value="Genomic_DNA"/>
</dbReference>
<comment type="caution">
    <text evidence="1">The sequence shown here is derived from an EMBL/GenBank/DDBJ whole genome shotgun (WGS) entry which is preliminary data.</text>
</comment>
<proteinExistence type="predicted"/>
<organism evidence="1 2">
    <name type="scientific">Acorus calamus</name>
    <name type="common">Sweet flag</name>
    <dbReference type="NCBI Taxonomy" id="4465"/>
    <lineage>
        <taxon>Eukaryota</taxon>
        <taxon>Viridiplantae</taxon>
        <taxon>Streptophyta</taxon>
        <taxon>Embryophyta</taxon>
        <taxon>Tracheophyta</taxon>
        <taxon>Spermatophyta</taxon>
        <taxon>Magnoliopsida</taxon>
        <taxon>Liliopsida</taxon>
        <taxon>Acoraceae</taxon>
        <taxon>Acorus</taxon>
    </lineage>
</organism>
<dbReference type="AlphaFoldDB" id="A0AAV9EJV2"/>
<gene>
    <name evidence="1" type="ORF">QJS10_CPA06g01164</name>
</gene>
<accession>A0AAV9EJV2</accession>
<reference evidence="1" key="2">
    <citation type="submission" date="2023-06" db="EMBL/GenBank/DDBJ databases">
        <authorList>
            <person name="Ma L."/>
            <person name="Liu K.-W."/>
            <person name="Li Z."/>
            <person name="Hsiao Y.-Y."/>
            <person name="Qi Y."/>
            <person name="Fu T."/>
            <person name="Tang G."/>
            <person name="Zhang D."/>
            <person name="Sun W.-H."/>
            <person name="Liu D.-K."/>
            <person name="Li Y."/>
            <person name="Chen G.-Z."/>
            <person name="Liu X.-D."/>
            <person name="Liao X.-Y."/>
            <person name="Jiang Y.-T."/>
            <person name="Yu X."/>
            <person name="Hao Y."/>
            <person name="Huang J."/>
            <person name="Zhao X.-W."/>
            <person name="Ke S."/>
            <person name="Chen Y.-Y."/>
            <person name="Wu W.-L."/>
            <person name="Hsu J.-L."/>
            <person name="Lin Y.-F."/>
            <person name="Huang M.-D."/>
            <person name="Li C.-Y."/>
            <person name="Huang L."/>
            <person name="Wang Z.-W."/>
            <person name="Zhao X."/>
            <person name="Zhong W.-Y."/>
            <person name="Peng D.-H."/>
            <person name="Ahmad S."/>
            <person name="Lan S."/>
            <person name="Zhang J.-S."/>
            <person name="Tsai W.-C."/>
            <person name="Van De Peer Y."/>
            <person name="Liu Z.-J."/>
        </authorList>
    </citation>
    <scope>NUCLEOTIDE SEQUENCE</scope>
    <source>
        <strain evidence="1">CP</strain>
        <tissue evidence="1">Leaves</tissue>
    </source>
</reference>
<evidence type="ECO:0000313" key="2">
    <source>
        <dbReference type="Proteomes" id="UP001180020"/>
    </source>
</evidence>
<name>A0AAV9EJV2_ACOCL</name>
<evidence type="ECO:0000313" key="1">
    <source>
        <dbReference type="EMBL" id="KAK1314045.1"/>
    </source>
</evidence>